<gene>
    <name evidence="14" type="ORF">Ciccas_001019</name>
</gene>
<evidence type="ECO:0000256" key="2">
    <source>
        <dbReference type="ARBA" id="ARBA00022448"/>
    </source>
</evidence>
<dbReference type="Pfam" id="PF00520">
    <property type="entry name" value="Ion_trans"/>
    <property type="match status" value="1"/>
</dbReference>
<evidence type="ECO:0000313" key="14">
    <source>
        <dbReference type="EMBL" id="KAL3320304.1"/>
    </source>
</evidence>
<feature type="compositionally biased region" description="Low complexity" evidence="11">
    <location>
        <begin position="92"/>
        <end position="103"/>
    </location>
</feature>
<feature type="transmembrane region" description="Helical" evidence="12">
    <location>
        <begin position="303"/>
        <end position="327"/>
    </location>
</feature>
<dbReference type="GO" id="GO:0034702">
    <property type="term" value="C:monoatomic ion channel complex"/>
    <property type="evidence" value="ECO:0007669"/>
    <property type="project" value="UniProtKB-KW"/>
</dbReference>
<dbReference type="EMBL" id="JBJKFK010000062">
    <property type="protein sequence ID" value="KAL3320304.1"/>
    <property type="molecule type" value="Genomic_DNA"/>
</dbReference>
<keyword evidence="5" id="KW-0851">Voltage-gated channel</keyword>
<dbReference type="InterPro" id="IPR027359">
    <property type="entry name" value="Volt_channel_dom_sf"/>
</dbReference>
<evidence type="ECO:0000256" key="1">
    <source>
        <dbReference type="ARBA" id="ARBA00004141"/>
    </source>
</evidence>
<keyword evidence="7" id="KW-0406">Ion transport</keyword>
<dbReference type="AlphaFoldDB" id="A0ABD2QLA8"/>
<dbReference type="Gene3D" id="1.10.287.70">
    <property type="match status" value="1"/>
</dbReference>
<evidence type="ECO:0000256" key="9">
    <source>
        <dbReference type="ARBA" id="ARBA00023180"/>
    </source>
</evidence>
<organism evidence="14 15">
    <name type="scientific">Cichlidogyrus casuarinus</name>
    <dbReference type="NCBI Taxonomy" id="1844966"/>
    <lineage>
        <taxon>Eukaryota</taxon>
        <taxon>Metazoa</taxon>
        <taxon>Spiralia</taxon>
        <taxon>Lophotrochozoa</taxon>
        <taxon>Platyhelminthes</taxon>
        <taxon>Monogenea</taxon>
        <taxon>Monopisthocotylea</taxon>
        <taxon>Dactylogyridea</taxon>
        <taxon>Ancyrocephalidae</taxon>
        <taxon>Cichlidogyrus</taxon>
    </lineage>
</organism>
<evidence type="ECO:0000256" key="10">
    <source>
        <dbReference type="ARBA" id="ARBA00023303"/>
    </source>
</evidence>
<dbReference type="FunFam" id="1.20.120.350:FF:000009">
    <property type="entry name" value="Voltage-dependent T-type calcium channel subunit alpha"/>
    <property type="match status" value="1"/>
</dbReference>
<dbReference type="InterPro" id="IPR005821">
    <property type="entry name" value="Ion_trans_dom"/>
</dbReference>
<dbReference type="SUPFAM" id="SSF81324">
    <property type="entry name" value="Voltage-gated potassium channels"/>
    <property type="match status" value="1"/>
</dbReference>
<evidence type="ECO:0000313" key="15">
    <source>
        <dbReference type="Proteomes" id="UP001626550"/>
    </source>
</evidence>
<keyword evidence="15" id="KW-1185">Reference proteome</keyword>
<feature type="domain" description="Ion transport" evidence="13">
    <location>
        <begin position="251"/>
        <end position="508"/>
    </location>
</feature>
<evidence type="ECO:0000256" key="6">
    <source>
        <dbReference type="ARBA" id="ARBA00022989"/>
    </source>
</evidence>
<protein>
    <recommendedName>
        <fullName evidence="13">Ion transport domain-containing protein</fullName>
    </recommendedName>
</protein>
<evidence type="ECO:0000256" key="7">
    <source>
        <dbReference type="ARBA" id="ARBA00023065"/>
    </source>
</evidence>
<evidence type="ECO:0000259" key="13">
    <source>
        <dbReference type="Pfam" id="PF00520"/>
    </source>
</evidence>
<dbReference type="InterPro" id="IPR043203">
    <property type="entry name" value="VGCC_Ca_Na"/>
</dbReference>
<feature type="compositionally biased region" description="Polar residues" evidence="11">
    <location>
        <begin position="72"/>
        <end position="81"/>
    </location>
</feature>
<keyword evidence="3 12" id="KW-0812">Transmembrane</keyword>
<comment type="caution">
    <text evidence="14">The sequence shown here is derived from an EMBL/GenBank/DDBJ whole genome shotgun (WGS) entry which is preliminary data.</text>
</comment>
<feature type="region of interest" description="Disordered" evidence="11">
    <location>
        <begin position="1"/>
        <end position="28"/>
    </location>
</feature>
<feature type="transmembrane region" description="Helical" evidence="12">
    <location>
        <begin position="475"/>
        <end position="498"/>
    </location>
</feature>
<dbReference type="Proteomes" id="UP001626550">
    <property type="component" value="Unassembled WGS sequence"/>
</dbReference>
<keyword evidence="10" id="KW-0407">Ion channel</keyword>
<reference evidence="14 15" key="1">
    <citation type="submission" date="2024-11" db="EMBL/GenBank/DDBJ databases">
        <title>Adaptive evolution of stress response genes in parasites aligns with host niche diversity.</title>
        <authorList>
            <person name="Hahn C."/>
            <person name="Resl P."/>
        </authorList>
    </citation>
    <scope>NUCLEOTIDE SEQUENCE [LARGE SCALE GENOMIC DNA]</scope>
    <source>
        <strain evidence="14">EGGRZ-B1_66</strain>
        <tissue evidence="14">Body</tissue>
    </source>
</reference>
<keyword evidence="8 12" id="KW-0472">Membrane</keyword>
<feature type="transmembrane region" description="Helical" evidence="12">
    <location>
        <begin position="362"/>
        <end position="381"/>
    </location>
</feature>
<evidence type="ECO:0000256" key="8">
    <source>
        <dbReference type="ARBA" id="ARBA00023136"/>
    </source>
</evidence>
<keyword evidence="6 12" id="KW-1133">Transmembrane helix</keyword>
<dbReference type="GO" id="GO:0034220">
    <property type="term" value="P:monoatomic ion transmembrane transport"/>
    <property type="evidence" value="ECO:0007669"/>
    <property type="project" value="UniProtKB-KW"/>
</dbReference>
<keyword evidence="4" id="KW-0677">Repeat</keyword>
<dbReference type="Gene3D" id="1.20.120.350">
    <property type="entry name" value="Voltage-gated potassium channels. Chain C"/>
    <property type="match status" value="1"/>
</dbReference>
<evidence type="ECO:0000256" key="12">
    <source>
        <dbReference type="SAM" id="Phobius"/>
    </source>
</evidence>
<feature type="region of interest" description="Disordered" evidence="11">
    <location>
        <begin position="72"/>
        <end position="115"/>
    </location>
</feature>
<sequence length="562" mass="63865">MKDFDGPSSEPLKPKYLQIKTKENSPGRLTESHIHLSKDSTNFVVTGSSSQLSDLGLPDGMVLLLKRRQTNHSRGSFTGQKHLQIPGKVQESSSKTNKKNSSTGAQINEETSCSGVVSSATISERRVSRVENPSLSARVQLRCDDTYSESVPTSSPIKEPTGLAFLSGRQLRSASINYALVRDHPNRVSVHSLPSHLPTLNELVLEKELQLALAQQLGINPEGFRLCRVTPDNSDDNLAVYHPSKEELDFDDMERLILKSFNYVFTLVFTIEMALKVIAHGFFIGKQCYVRSGWNMMDGFLVFISLVDLFTTMIGSSHKIFGILRVFRLLRTLKPLRVISRAPGLKLVVQTLLSSLRPIGNIVLICCTFFIIFGILGVQLFKGKFYYCEGPKLENVTNKTDCEKYEENKWVNQNYNFDHLGHALISLFVLASKDGWVNIMYHGIDAVEVDKQVRLVFSNKQQFLQPMRNNNELSMVYFISFLLLVGFFVLNMFVGVVVENFHKCRENQEKEEKARRALKQAKRLEKKCKSSSIHSLNFKLELEHKMHFFMPCMRLELACTWF</sequence>
<evidence type="ECO:0000256" key="3">
    <source>
        <dbReference type="ARBA" id="ARBA00022692"/>
    </source>
</evidence>
<keyword evidence="2" id="KW-0813">Transport</keyword>
<comment type="subcellular location">
    <subcellularLocation>
        <location evidence="1">Membrane</location>
        <topology evidence="1">Multi-pass membrane protein</topology>
    </subcellularLocation>
</comment>
<feature type="transmembrane region" description="Helical" evidence="12">
    <location>
        <begin position="263"/>
        <end position="283"/>
    </location>
</feature>
<dbReference type="PANTHER" id="PTHR10037">
    <property type="entry name" value="VOLTAGE-GATED CATION CHANNEL CALCIUM AND SODIUM"/>
    <property type="match status" value="1"/>
</dbReference>
<evidence type="ECO:0000256" key="11">
    <source>
        <dbReference type="SAM" id="MobiDB-lite"/>
    </source>
</evidence>
<accession>A0ABD2QLA8</accession>
<dbReference type="PANTHER" id="PTHR10037:SF230">
    <property type="entry name" value="CA[2+]-CHANNEL PROTEIN ALPHA[[1]] SUBUNIT T, ISOFORM F"/>
    <property type="match status" value="1"/>
</dbReference>
<feature type="compositionally biased region" description="Polar residues" evidence="11">
    <location>
        <begin position="104"/>
        <end position="115"/>
    </location>
</feature>
<evidence type="ECO:0000256" key="5">
    <source>
        <dbReference type="ARBA" id="ARBA00022882"/>
    </source>
</evidence>
<evidence type="ECO:0000256" key="4">
    <source>
        <dbReference type="ARBA" id="ARBA00022737"/>
    </source>
</evidence>
<name>A0ABD2QLA8_9PLAT</name>
<proteinExistence type="predicted"/>
<dbReference type="FunFam" id="1.10.287.70:FF:000018">
    <property type="entry name" value="Voltage-dependent T-type calcium channel subunit alpha"/>
    <property type="match status" value="1"/>
</dbReference>
<keyword evidence="9" id="KW-0325">Glycoprotein</keyword>